<feature type="transmembrane region" description="Helical" evidence="1">
    <location>
        <begin position="23"/>
        <end position="47"/>
    </location>
</feature>
<name>A0A0U1NYZ8_9BACI</name>
<keyword evidence="3" id="KW-1185">Reference proteome</keyword>
<feature type="transmembrane region" description="Helical" evidence="1">
    <location>
        <begin position="53"/>
        <end position="75"/>
    </location>
</feature>
<dbReference type="OrthoDB" id="2376657at2"/>
<sequence length="235" mass="25913">MQNRKEFYADDNKRFPIERNKRMTAIAGTVLFVLIIAELVITANLAALRSEHIFVGVLLAGPLVVKMCSTGYRFFRYYTKSPEFVRAGPPNILLRLLAPFLVVITILVFISGFGLVLGGHAHEELFIKIHAVSVTLWLPLLAVHIYAYIRKASGLIANDWTGKSKYRVPGREGRLGINVAAIIMSGIAAIIMTPWKAGEGDHGIPSPLIVGIMAAVIAVLIFKLLLRKTNNKPQL</sequence>
<dbReference type="EMBL" id="CVRB01000003">
    <property type="protein sequence ID" value="CRK83225.1"/>
    <property type="molecule type" value="Genomic_DNA"/>
</dbReference>
<feature type="transmembrane region" description="Helical" evidence="1">
    <location>
        <begin position="175"/>
        <end position="195"/>
    </location>
</feature>
<evidence type="ECO:0008006" key="4">
    <source>
        <dbReference type="Google" id="ProtNLM"/>
    </source>
</evidence>
<reference evidence="3" key="1">
    <citation type="submission" date="2015-05" db="EMBL/GenBank/DDBJ databases">
        <authorList>
            <person name="Urmite Genomes"/>
        </authorList>
    </citation>
    <scope>NUCLEOTIDE SEQUENCE [LARGE SCALE GENOMIC DNA]</scope>
    <source>
        <strain evidence="3">LF1</strain>
    </source>
</reference>
<evidence type="ECO:0000313" key="3">
    <source>
        <dbReference type="Proteomes" id="UP000199087"/>
    </source>
</evidence>
<proteinExistence type="predicted"/>
<feature type="transmembrane region" description="Helical" evidence="1">
    <location>
        <begin position="96"/>
        <end position="117"/>
    </location>
</feature>
<organism evidence="2 3">
    <name type="scientific">Neobacillus massiliamazoniensis</name>
    <dbReference type="NCBI Taxonomy" id="1499688"/>
    <lineage>
        <taxon>Bacteria</taxon>
        <taxon>Bacillati</taxon>
        <taxon>Bacillota</taxon>
        <taxon>Bacilli</taxon>
        <taxon>Bacillales</taxon>
        <taxon>Bacillaceae</taxon>
        <taxon>Neobacillus</taxon>
    </lineage>
</organism>
<dbReference type="Proteomes" id="UP000199087">
    <property type="component" value="Unassembled WGS sequence"/>
</dbReference>
<keyword evidence="1" id="KW-0812">Transmembrane</keyword>
<keyword evidence="1" id="KW-1133">Transmembrane helix</keyword>
<accession>A0A0U1NYZ8</accession>
<feature type="transmembrane region" description="Helical" evidence="1">
    <location>
        <begin position="207"/>
        <end position="226"/>
    </location>
</feature>
<gene>
    <name evidence="2" type="ORF">BN000_03185</name>
</gene>
<keyword evidence="1" id="KW-0472">Membrane</keyword>
<dbReference type="AlphaFoldDB" id="A0A0U1NYZ8"/>
<feature type="transmembrane region" description="Helical" evidence="1">
    <location>
        <begin position="129"/>
        <end position="149"/>
    </location>
</feature>
<dbReference type="RefSeq" id="WP_090635502.1">
    <property type="nucleotide sequence ID" value="NZ_CVRB01000003.1"/>
</dbReference>
<protein>
    <recommendedName>
        <fullName evidence="4">DUF4405 domain-containing protein</fullName>
    </recommendedName>
</protein>
<evidence type="ECO:0000256" key="1">
    <source>
        <dbReference type="SAM" id="Phobius"/>
    </source>
</evidence>
<evidence type="ECO:0000313" key="2">
    <source>
        <dbReference type="EMBL" id="CRK83225.1"/>
    </source>
</evidence>